<keyword evidence="2" id="KW-0472">Membrane</keyword>
<evidence type="ECO:0000313" key="4">
    <source>
        <dbReference type="Proteomes" id="UP000605568"/>
    </source>
</evidence>
<feature type="compositionally biased region" description="Low complexity" evidence="1">
    <location>
        <begin position="97"/>
        <end position="108"/>
    </location>
</feature>
<keyword evidence="2" id="KW-0812">Transmembrane</keyword>
<evidence type="ECO:0000256" key="1">
    <source>
        <dbReference type="SAM" id="MobiDB-lite"/>
    </source>
</evidence>
<dbReference type="Proteomes" id="UP000605568">
    <property type="component" value="Unassembled WGS sequence"/>
</dbReference>
<keyword evidence="4" id="KW-1185">Reference proteome</keyword>
<proteinExistence type="predicted"/>
<dbReference type="RefSeq" id="WP_191302474.1">
    <property type="nucleotide sequence ID" value="NZ_BNAR01000009.1"/>
</dbReference>
<feature type="region of interest" description="Disordered" evidence="1">
    <location>
        <begin position="1"/>
        <end position="108"/>
    </location>
</feature>
<reference evidence="4" key="1">
    <citation type="journal article" date="2019" name="Int. J. Syst. Evol. Microbiol.">
        <title>The Global Catalogue of Microorganisms (GCM) 10K type strain sequencing project: providing services to taxonomists for standard genome sequencing and annotation.</title>
        <authorList>
            <consortium name="The Broad Institute Genomics Platform"/>
            <consortium name="The Broad Institute Genome Sequencing Center for Infectious Disease"/>
            <person name="Wu L."/>
            <person name="Ma J."/>
        </authorList>
    </citation>
    <scope>NUCLEOTIDE SEQUENCE [LARGE SCALE GENOMIC DNA]</scope>
    <source>
        <strain evidence="4">CGMCC 4.7367</strain>
    </source>
</reference>
<organism evidence="3 4">
    <name type="scientific">Lentzea cavernae</name>
    <dbReference type="NCBI Taxonomy" id="2020703"/>
    <lineage>
        <taxon>Bacteria</taxon>
        <taxon>Bacillati</taxon>
        <taxon>Actinomycetota</taxon>
        <taxon>Actinomycetes</taxon>
        <taxon>Pseudonocardiales</taxon>
        <taxon>Pseudonocardiaceae</taxon>
        <taxon>Lentzea</taxon>
    </lineage>
</organism>
<sequence length="144" mass="15744">MPANEFGPDGTQAPPPPRLFPDPLAGLVTADSFVSPQWTSPSSRVVVPTPPAPTEEMRQAIHTQMQREQRRRPRAQAQRPPHQYDPQQFAPAHRSFAQMPAPQQQQQLQQPATQTSGVAAFIGCLVVIAFFVLVLVGVLGAIFS</sequence>
<evidence type="ECO:0000313" key="3">
    <source>
        <dbReference type="EMBL" id="GHH49878.1"/>
    </source>
</evidence>
<evidence type="ECO:0000256" key="2">
    <source>
        <dbReference type="SAM" id="Phobius"/>
    </source>
</evidence>
<name>A0ABQ3MRS6_9PSEU</name>
<keyword evidence="2" id="KW-1133">Transmembrane helix</keyword>
<accession>A0ABQ3MRS6</accession>
<gene>
    <name evidence="3" type="ORF">GCM10017774_58030</name>
</gene>
<comment type="caution">
    <text evidence="3">The sequence shown here is derived from an EMBL/GenBank/DDBJ whole genome shotgun (WGS) entry which is preliminary data.</text>
</comment>
<feature type="transmembrane region" description="Helical" evidence="2">
    <location>
        <begin position="118"/>
        <end position="143"/>
    </location>
</feature>
<protein>
    <submittedName>
        <fullName evidence="3">Uncharacterized protein</fullName>
    </submittedName>
</protein>
<dbReference type="EMBL" id="BNAR01000009">
    <property type="protein sequence ID" value="GHH49878.1"/>
    <property type="molecule type" value="Genomic_DNA"/>
</dbReference>